<keyword evidence="3" id="KW-0808">Transferase</keyword>
<organism evidence="9 10">
    <name type="scientific">Stackebrandtia nassauensis (strain DSM 44728 / CIP 108903 / NRRL B-16338 / NBRC 102104 / LLR-40K-21)</name>
    <dbReference type="NCBI Taxonomy" id="446470"/>
    <lineage>
        <taxon>Bacteria</taxon>
        <taxon>Bacillati</taxon>
        <taxon>Actinomycetota</taxon>
        <taxon>Actinomycetes</taxon>
        <taxon>Glycomycetales</taxon>
        <taxon>Glycomycetaceae</taxon>
        <taxon>Stackebrandtia</taxon>
    </lineage>
</organism>
<feature type="transmembrane region" description="Helical" evidence="8">
    <location>
        <begin position="376"/>
        <end position="395"/>
    </location>
</feature>
<feature type="transmembrane region" description="Helical" evidence="8">
    <location>
        <begin position="109"/>
        <end position="128"/>
    </location>
</feature>
<evidence type="ECO:0000256" key="1">
    <source>
        <dbReference type="ARBA" id="ARBA00004651"/>
    </source>
</evidence>
<dbReference type="STRING" id="446470.Snas_6411"/>
<evidence type="ECO:0000256" key="2">
    <source>
        <dbReference type="ARBA" id="ARBA00022475"/>
    </source>
</evidence>
<dbReference type="AlphaFoldDB" id="D3Q5G7"/>
<dbReference type="Proteomes" id="UP000000844">
    <property type="component" value="Chromosome"/>
</dbReference>
<evidence type="ECO:0000256" key="8">
    <source>
        <dbReference type="SAM" id="Phobius"/>
    </source>
</evidence>
<dbReference type="GO" id="GO:0016758">
    <property type="term" value="F:hexosyltransferase activity"/>
    <property type="evidence" value="ECO:0007669"/>
    <property type="project" value="InterPro"/>
</dbReference>
<comment type="similarity">
    <text evidence="7">Belongs to the glycosyltransferase 87 family.</text>
</comment>
<proteinExistence type="inferred from homology"/>
<feature type="transmembrane region" description="Helical" evidence="8">
    <location>
        <begin position="135"/>
        <end position="156"/>
    </location>
</feature>
<feature type="transmembrane region" description="Helical" evidence="8">
    <location>
        <begin position="415"/>
        <end position="436"/>
    </location>
</feature>
<sequence length="475" mass="52109">MMTRPTPGPEAPSRTDPVVASLSRLIGGPLGRQAIDPPRRRFWIPPRVILLSGILMFALAWLQKLPCADGNWQDFEQYTRLCYTDIRALWGAERLNEGAVPYFDHPVEYPVLTGILMGAAGLLAHAGLGDGGGTLYYHLNAIVLLVFGMGTIAAVYGLRRERRPWDAMLVVGAPALLFTGLVNWDLLAVGLTVFFLLAWARRRPVLAGVLLGLAVAAKFYPLLLAGPMLVLAFRNRRLGPALSCVGIAAGTWLAVNLPFILFAREGWLRFFQLNSERGIDWGTLWYVLRDFAGPESAIGTTLNNVDFLNYAYLVLFALSCVAIAVLTLKAPEPPRFAQLSFLVIAAFLITGKVWSQQYLLWLLPLAVLARPRWRTFLLWQAAELFYFVAFYGELLAASNSDDSPVPAWALIAPEWVFVAASITRLGTVIALCALVVRETLNPRLDVVRASYGGLDPDSGLLAPPINPKTPLGLTA</sequence>
<evidence type="ECO:0000256" key="4">
    <source>
        <dbReference type="ARBA" id="ARBA00022692"/>
    </source>
</evidence>
<keyword evidence="2" id="KW-1003">Cell membrane</keyword>
<evidence type="ECO:0000256" key="3">
    <source>
        <dbReference type="ARBA" id="ARBA00022679"/>
    </source>
</evidence>
<feature type="transmembrane region" description="Helical" evidence="8">
    <location>
        <begin position="205"/>
        <end position="233"/>
    </location>
</feature>
<evidence type="ECO:0000256" key="7">
    <source>
        <dbReference type="ARBA" id="ARBA00024033"/>
    </source>
</evidence>
<comment type="subcellular location">
    <subcellularLocation>
        <location evidence="1">Cell membrane</location>
        <topology evidence="1">Multi-pass membrane protein</topology>
    </subcellularLocation>
</comment>
<dbReference type="InterPro" id="IPR018584">
    <property type="entry name" value="GT87"/>
</dbReference>
<keyword evidence="10" id="KW-1185">Reference proteome</keyword>
<feature type="transmembrane region" description="Helical" evidence="8">
    <location>
        <begin position="42"/>
        <end position="62"/>
    </location>
</feature>
<feature type="transmembrane region" description="Helical" evidence="8">
    <location>
        <begin position="336"/>
        <end position="355"/>
    </location>
</feature>
<feature type="transmembrane region" description="Helical" evidence="8">
    <location>
        <begin position="239"/>
        <end position="263"/>
    </location>
</feature>
<dbReference type="KEGG" id="sna:Snas_6411"/>
<feature type="transmembrane region" description="Helical" evidence="8">
    <location>
        <begin position="310"/>
        <end position="330"/>
    </location>
</feature>
<keyword evidence="5 8" id="KW-1133">Transmembrane helix</keyword>
<evidence type="ECO:0000256" key="5">
    <source>
        <dbReference type="ARBA" id="ARBA00022989"/>
    </source>
</evidence>
<dbReference type="InterPro" id="IPR016570">
    <property type="entry name" value="UCP010361"/>
</dbReference>
<evidence type="ECO:0000256" key="6">
    <source>
        <dbReference type="ARBA" id="ARBA00023136"/>
    </source>
</evidence>
<dbReference type="PIRSF" id="PIRSF010361">
    <property type="entry name" value="UCP010361"/>
    <property type="match status" value="1"/>
</dbReference>
<accession>D3Q5G7</accession>
<name>D3Q5G7_STANL</name>
<feature type="transmembrane region" description="Helical" evidence="8">
    <location>
        <begin position="176"/>
        <end position="198"/>
    </location>
</feature>
<evidence type="ECO:0000313" key="10">
    <source>
        <dbReference type="Proteomes" id="UP000000844"/>
    </source>
</evidence>
<gene>
    <name evidence="9" type="ordered locus">Snas_6411</name>
</gene>
<dbReference type="eggNOG" id="COG5650">
    <property type="taxonomic scope" value="Bacteria"/>
</dbReference>
<keyword evidence="4 8" id="KW-0812">Transmembrane</keyword>
<evidence type="ECO:0000313" key="9">
    <source>
        <dbReference type="EMBL" id="ADD46027.1"/>
    </source>
</evidence>
<protein>
    <submittedName>
        <fullName evidence="9">Integral membrane protein-like protein</fullName>
    </submittedName>
</protein>
<reference evidence="9 10" key="1">
    <citation type="journal article" date="2009" name="Stand. Genomic Sci.">
        <title>Complete genome sequence of Stackebrandtia nassauensis type strain (LLR-40K-21).</title>
        <authorList>
            <person name="Munk C."/>
            <person name="Lapidus A."/>
            <person name="Copeland A."/>
            <person name="Jando M."/>
            <person name="Mayilraj S."/>
            <person name="Glavina Del Rio T."/>
            <person name="Nolan M."/>
            <person name="Chen F."/>
            <person name="Lucas S."/>
            <person name="Tice H."/>
            <person name="Cheng J.F."/>
            <person name="Han C."/>
            <person name="Detter J.C."/>
            <person name="Bruce D."/>
            <person name="Goodwin L."/>
            <person name="Chain P."/>
            <person name="Pitluck S."/>
            <person name="Goker M."/>
            <person name="Ovchinikova G."/>
            <person name="Pati A."/>
            <person name="Ivanova N."/>
            <person name="Mavromatis K."/>
            <person name="Chen A."/>
            <person name="Palaniappan K."/>
            <person name="Land M."/>
            <person name="Hauser L."/>
            <person name="Chang Y.J."/>
            <person name="Jeffries C.D."/>
            <person name="Bristow J."/>
            <person name="Eisen J.A."/>
            <person name="Markowitz V."/>
            <person name="Hugenholtz P."/>
            <person name="Kyrpides N.C."/>
            <person name="Klenk H.P."/>
        </authorList>
    </citation>
    <scope>NUCLEOTIDE SEQUENCE [LARGE SCALE GENOMIC DNA]</scope>
    <source>
        <strain evidence="10">DSM 44728 / CIP 108903 / NRRL B-16338 / NBRC 102104 / LLR-40K-21</strain>
    </source>
</reference>
<dbReference type="OrthoDB" id="3348156at2"/>
<dbReference type="EMBL" id="CP001778">
    <property type="protein sequence ID" value="ADD46027.1"/>
    <property type="molecule type" value="Genomic_DNA"/>
</dbReference>
<keyword evidence="6 8" id="KW-0472">Membrane</keyword>
<dbReference type="GO" id="GO:0005886">
    <property type="term" value="C:plasma membrane"/>
    <property type="evidence" value="ECO:0007669"/>
    <property type="project" value="UniProtKB-SubCell"/>
</dbReference>
<dbReference type="Pfam" id="PF09594">
    <property type="entry name" value="GT87"/>
    <property type="match status" value="1"/>
</dbReference>
<dbReference type="HOGENOM" id="CLU_028876_1_0_11"/>